<dbReference type="InterPro" id="IPR036890">
    <property type="entry name" value="HATPase_C_sf"/>
</dbReference>
<dbReference type="CDD" id="cd16936">
    <property type="entry name" value="HATPase_RsbW-like"/>
    <property type="match status" value="1"/>
</dbReference>
<dbReference type="GO" id="GO:0004674">
    <property type="term" value="F:protein serine/threonine kinase activity"/>
    <property type="evidence" value="ECO:0007669"/>
    <property type="project" value="UniProtKB-KW"/>
</dbReference>
<evidence type="ECO:0000259" key="4">
    <source>
        <dbReference type="PROSITE" id="PS50801"/>
    </source>
</evidence>
<dbReference type="Pfam" id="PF13581">
    <property type="entry name" value="HATPase_c_2"/>
    <property type="match status" value="1"/>
</dbReference>
<evidence type="ECO:0000313" key="6">
    <source>
        <dbReference type="Proteomes" id="UP000468531"/>
    </source>
</evidence>
<dbReference type="NCBIfam" id="TIGR00377">
    <property type="entry name" value="ant_ant_sig"/>
    <property type="match status" value="1"/>
</dbReference>
<evidence type="ECO:0000256" key="1">
    <source>
        <dbReference type="ARBA" id="ARBA00009013"/>
    </source>
</evidence>
<dbReference type="AlphaFoldDB" id="A0A6P1B8E6"/>
<gene>
    <name evidence="5" type="ORF">FNJ47_02355</name>
</gene>
<dbReference type="InterPro" id="IPR003594">
    <property type="entry name" value="HATPase_dom"/>
</dbReference>
<keyword evidence="6" id="KW-1185">Reference proteome</keyword>
<dbReference type="InterPro" id="IPR036513">
    <property type="entry name" value="STAS_dom_sf"/>
</dbReference>
<dbReference type="SUPFAM" id="SSF52091">
    <property type="entry name" value="SpoIIaa-like"/>
    <property type="match status" value="1"/>
</dbReference>
<dbReference type="GO" id="GO:0043856">
    <property type="term" value="F:anti-sigma factor antagonist activity"/>
    <property type="evidence" value="ECO:0007669"/>
    <property type="project" value="InterPro"/>
</dbReference>
<dbReference type="Gene3D" id="3.30.750.24">
    <property type="entry name" value="STAS domain"/>
    <property type="match status" value="1"/>
</dbReference>
<dbReference type="PANTHER" id="PTHR35526:SF3">
    <property type="entry name" value="ANTI-SIGMA-F FACTOR RSBW"/>
    <property type="match status" value="1"/>
</dbReference>
<evidence type="ECO:0000256" key="2">
    <source>
        <dbReference type="ARBA" id="ARBA00022527"/>
    </source>
</evidence>
<name>A0A6P1B8E6_9BRAD</name>
<dbReference type="Gene3D" id="3.30.565.10">
    <property type="entry name" value="Histidine kinase-like ATPase, C-terminal domain"/>
    <property type="match status" value="1"/>
</dbReference>
<accession>A0A6P1B8E6</accession>
<dbReference type="RefSeq" id="WP_163150222.1">
    <property type="nucleotide sequence ID" value="NZ_VKHP01000005.1"/>
</dbReference>
<reference evidence="5 6" key="1">
    <citation type="journal article" date="2020" name="Arch. Microbiol.">
        <title>Bradyrhizobium uaiense sp. nov., a new highly efficient cowpea symbiont.</title>
        <authorList>
            <person name="Cabral Michel D."/>
            <person name="Azarias Guimaraes A."/>
            <person name="Martins da Costa E."/>
            <person name="Soares de Carvalho T."/>
            <person name="Balsanelli E."/>
            <person name="Willems A."/>
            <person name="Maltempi de Souza E."/>
            <person name="de Souza Moreira F.M."/>
        </authorList>
    </citation>
    <scope>NUCLEOTIDE SEQUENCE [LARGE SCALE GENOMIC DNA]</scope>
    <source>
        <strain evidence="5 6">UFLA 03-164</strain>
    </source>
</reference>
<dbReference type="CDD" id="cd07043">
    <property type="entry name" value="STAS_anti-anti-sigma_factors"/>
    <property type="match status" value="1"/>
</dbReference>
<keyword evidence="2" id="KW-0418">Kinase</keyword>
<keyword evidence="2" id="KW-0723">Serine/threonine-protein kinase</keyword>
<dbReference type="InterPro" id="IPR050267">
    <property type="entry name" value="Anti-sigma-factor_SerPK"/>
</dbReference>
<sequence>MGIHNFSYVSQRPTRARSLQYGRREPLGPAGFPAGARIWTCHWLTKPHLSAELAHVPETSLMLHCETRIESRQAELRRIVALTEQFGTENCLPGTVVNDIQIALDETLSNIVVHGYDNPASGTIVVRLACQNGEVCIEVEDEGQAFDPLQAPLPDLTADLAQRQVGGIGIHIIKSLMDTVCYDRRNGKNLLRMIKRLPARSYERQPNSMTPPPTEGVAVLAPHGRIDTASAEGFGDQIVALIRAGCRSVVIDLCNIIYVSSAGFRAMLLAHKLMHKTNGRIVICGLSPELRRLFEIAHFTTVFAICGTREEGLAWAEPC</sequence>
<protein>
    <recommendedName>
        <fullName evidence="3">Anti-sigma factor antagonist</fullName>
    </recommendedName>
</protein>
<dbReference type="InterPro" id="IPR002645">
    <property type="entry name" value="STAS_dom"/>
</dbReference>
<dbReference type="PROSITE" id="PS50801">
    <property type="entry name" value="STAS"/>
    <property type="match status" value="1"/>
</dbReference>
<dbReference type="EMBL" id="VKHP01000005">
    <property type="protein sequence ID" value="NEU94699.1"/>
    <property type="molecule type" value="Genomic_DNA"/>
</dbReference>
<comment type="caution">
    <text evidence="5">The sequence shown here is derived from an EMBL/GenBank/DDBJ whole genome shotgun (WGS) entry which is preliminary data.</text>
</comment>
<proteinExistence type="inferred from homology"/>
<dbReference type="InterPro" id="IPR003658">
    <property type="entry name" value="Anti-sigma_ant"/>
</dbReference>
<keyword evidence="2" id="KW-0808">Transferase</keyword>
<organism evidence="5 6">
    <name type="scientific">Bradyrhizobium uaiense</name>
    <dbReference type="NCBI Taxonomy" id="2594946"/>
    <lineage>
        <taxon>Bacteria</taxon>
        <taxon>Pseudomonadati</taxon>
        <taxon>Pseudomonadota</taxon>
        <taxon>Alphaproteobacteria</taxon>
        <taxon>Hyphomicrobiales</taxon>
        <taxon>Nitrobacteraceae</taxon>
        <taxon>Bradyrhizobium</taxon>
    </lineage>
</organism>
<dbReference type="Pfam" id="PF01740">
    <property type="entry name" value="STAS"/>
    <property type="match status" value="1"/>
</dbReference>
<comment type="similarity">
    <text evidence="1 3">Belongs to the anti-sigma-factor antagonist family.</text>
</comment>
<evidence type="ECO:0000256" key="3">
    <source>
        <dbReference type="RuleBase" id="RU003749"/>
    </source>
</evidence>
<feature type="domain" description="STAS" evidence="4">
    <location>
        <begin position="215"/>
        <end position="316"/>
    </location>
</feature>
<dbReference type="SUPFAM" id="SSF55874">
    <property type="entry name" value="ATPase domain of HSP90 chaperone/DNA topoisomerase II/histidine kinase"/>
    <property type="match status" value="1"/>
</dbReference>
<dbReference type="Proteomes" id="UP000468531">
    <property type="component" value="Unassembled WGS sequence"/>
</dbReference>
<dbReference type="PANTHER" id="PTHR35526">
    <property type="entry name" value="ANTI-SIGMA-F FACTOR RSBW-RELATED"/>
    <property type="match status" value="1"/>
</dbReference>
<evidence type="ECO:0000313" key="5">
    <source>
        <dbReference type="EMBL" id="NEU94699.1"/>
    </source>
</evidence>